<sequence length="554" mass="61034">MRWCHKAKPFDIIDIPARRIHLVSTRLKTIRSVYLETIMGTISAASSHSPVQILSANWSKPPEDGNSFGSDFQRLGSVATSALAPTGKSWQTYPARQRSDLEKCGIPLGTWCGERDRDVLHAKRLQAHPLMPRFVGEALERWRSTYLDGIGKDVSFERDRASSMQSVRYGIPPVAKPFVRAFDVARVRAQLEEITPLNNEIRQLNMTVQSLPEGETKRIARGNLVDLASLRDAMLDLTLGAHERKRDELKAEIRVLIALNDMAREAEREMTNGGADVPLRLSVRDGNWVLKPAASTSWFAKNKTRAANDAARLALLLGYPADQPVSLKMIRDRGFGVHEYSSVLNHAKEGGRGAGRSWLAARALDIDAWKTEGSTVMDDAMRPQESRRLSVTSLPESDDSRSDPGLSGDGLFDEHHYAVLPLRTGERQEPGDTPTPVRGEHHNEGLHRHAGARSALGNTPVPVHDDTLLDEGFDGVPHFAGPDGSEYALVRRAETSPGSVRRSLTSGAARFAQMLNVARSLDPQASEELTPPLLRRLPASSPPHLPLSLPPILE</sequence>
<feature type="compositionally biased region" description="Pro residues" evidence="2">
    <location>
        <begin position="540"/>
        <end position="554"/>
    </location>
</feature>
<evidence type="ECO:0000256" key="2">
    <source>
        <dbReference type="SAM" id="MobiDB-lite"/>
    </source>
</evidence>
<protein>
    <submittedName>
        <fullName evidence="3">Uncharacterized protein</fullName>
    </submittedName>
</protein>
<feature type="coiled-coil region" evidence="1">
    <location>
        <begin position="239"/>
        <end position="269"/>
    </location>
</feature>
<feature type="region of interest" description="Disordered" evidence="2">
    <location>
        <begin position="521"/>
        <end position="554"/>
    </location>
</feature>
<keyword evidence="1" id="KW-0175">Coiled coil</keyword>
<proteinExistence type="predicted"/>
<dbReference type="EMBL" id="CABPSJ010000003">
    <property type="protein sequence ID" value="VVE04468.1"/>
    <property type="molecule type" value="Genomic_DNA"/>
</dbReference>
<evidence type="ECO:0000256" key="1">
    <source>
        <dbReference type="SAM" id="Coils"/>
    </source>
</evidence>
<evidence type="ECO:0000313" key="4">
    <source>
        <dbReference type="Proteomes" id="UP000337189"/>
    </source>
</evidence>
<feature type="region of interest" description="Disordered" evidence="2">
    <location>
        <begin position="375"/>
        <end position="446"/>
    </location>
</feature>
<reference evidence="3 4" key="1">
    <citation type="submission" date="2019-08" db="EMBL/GenBank/DDBJ databases">
        <authorList>
            <person name="Peeters C."/>
        </authorList>
    </citation>
    <scope>NUCLEOTIDE SEQUENCE [LARGE SCALE GENOMIC DNA]</scope>
    <source>
        <strain evidence="3 4">LMG 31110</strain>
    </source>
</reference>
<dbReference type="AlphaFoldDB" id="A0A5E4UWW9"/>
<feature type="compositionally biased region" description="Basic and acidic residues" evidence="2">
    <location>
        <begin position="379"/>
        <end position="388"/>
    </location>
</feature>
<accession>A0A5E4UWW9</accession>
<dbReference type="Proteomes" id="UP000337189">
    <property type="component" value="Unassembled WGS sequence"/>
</dbReference>
<feature type="compositionally biased region" description="Low complexity" evidence="2">
    <location>
        <begin position="529"/>
        <end position="539"/>
    </location>
</feature>
<evidence type="ECO:0000313" key="3">
    <source>
        <dbReference type="EMBL" id="VVE04468.1"/>
    </source>
</evidence>
<name>A0A5E4UWW9_9BURK</name>
<gene>
    <name evidence="3" type="ORF">PCO31110_02316</name>
</gene>
<organism evidence="3 4">
    <name type="scientific">Pandoraea communis</name>
    <dbReference type="NCBI Taxonomy" id="2508297"/>
    <lineage>
        <taxon>Bacteria</taxon>
        <taxon>Pseudomonadati</taxon>
        <taxon>Pseudomonadota</taxon>
        <taxon>Betaproteobacteria</taxon>
        <taxon>Burkholderiales</taxon>
        <taxon>Burkholderiaceae</taxon>
        <taxon>Pandoraea</taxon>
    </lineage>
</organism>